<dbReference type="EMBL" id="BMMZ01000009">
    <property type="protein sequence ID" value="GGL73064.1"/>
    <property type="molecule type" value="Genomic_DNA"/>
</dbReference>
<evidence type="ECO:0000313" key="3">
    <source>
        <dbReference type="Proteomes" id="UP000613840"/>
    </source>
</evidence>
<dbReference type="RefSeq" id="WP_188896592.1">
    <property type="nucleotide sequence ID" value="NZ_BMMZ01000009.1"/>
</dbReference>
<comment type="caution">
    <text evidence="2">The sequence shown here is derived from an EMBL/GenBank/DDBJ whole genome shotgun (WGS) entry which is preliminary data.</text>
</comment>
<dbReference type="Proteomes" id="UP000613840">
    <property type="component" value="Unassembled WGS sequence"/>
</dbReference>
<name>A0A917SF93_9ACTN</name>
<feature type="region of interest" description="Disordered" evidence="1">
    <location>
        <begin position="1"/>
        <end position="75"/>
    </location>
</feature>
<sequence length="221" mass="22834">MSQNPVDPPRQPSPALDPALDPVRDPARDPALDPVVDAGGPGDPGSTADVAKDQAAEIKETSKAAGQQVVEETKQQAATVAAEAKNQTSDLLRQGIGEFNSQAGQQQQRLAGSVHSLAKELGAMASASDQSGPMTGLVQDASRRGGEIAQWLETHEPNDILDGLRSFARRRPGTFLLGAAAAGVLVGRLARGMAGDAGPELPATETGVRDTRLLPGEVGPR</sequence>
<feature type="compositionally biased region" description="Pro residues" evidence="1">
    <location>
        <begin position="1"/>
        <end position="12"/>
    </location>
</feature>
<proteinExistence type="predicted"/>
<keyword evidence="3" id="KW-1185">Reference proteome</keyword>
<reference evidence="2" key="1">
    <citation type="journal article" date="2014" name="Int. J. Syst. Evol. Microbiol.">
        <title>Complete genome sequence of Corynebacterium casei LMG S-19264T (=DSM 44701T), isolated from a smear-ripened cheese.</title>
        <authorList>
            <consortium name="US DOE Joint Genome Institute (JGI-PGF)"/>
            <person name="Walter F."/>
            <person name="Albersmeier A."/>
            <person name="Kalinowski J."/>
            <person name="Ruckert C."/>
        </authorList>
    </citation>
    <scope>NUCLEOTIDE SEQUENCE</scope>
    <source>
        <strain evidence="2">CGMCC 4.7306</strain>
    </source>
</reference>
<dbReference type="AlphaFoldDB" id="A0A917SF93"/>
<evidence type="ECO:0000256" key="1">
    <source>
        <dbReference type="SAM" id="MobiDB-lite"/>
    </source>
</evidence>
<reference evidence="2" key="2">
    <citation type="submission" date="2020-09" db="EMBL/GenBank/DDBJ databases">
        <authorList>
            <person name="Sun Q."/>
            <person name="Zhou Y."/>
        </authorList>
    </citation>
    <scope>NUCLEOTIDE SEQUENCE</scope>
    <source>
        <strain evidence="2">CGMCC 4.7306</strain>
    </source>
</reference>
<feature type="region of interest" description="Disordered" evidence="1">
    <location>
        <begin position="193"/>
        <end position="221"/>
    </location>
</feature>
<accession>A0A917SF93</accession>
<evidence type="ECO:0000313" key="2">
    <source>
        <dbReference type="EMBL" id="GGL73064.1"/>
    </source>
</evidence>
<protein>
    <submittedName>
        <fullName evidence="2">Uncharacterized protein</fullName>
    </submittedName>
</protein>
<gene>
    <name evidence="2" type="ORF">GCM10011575_34210</name>
</gene>
<feature type="compositionally biased region" description="Basic and acidic residues" evidence="1">
    <location>
        <begin position="22"/>
        <end position="31"/>
    </location>
</feature>
<feature type="compositionally biased region" description="Basic and acidic residues" evidence="1">
    <location>
        <begin position="50"/>
        <end position="62"/>
    </location>
</feature>
<organism evidence="2 3">
    <name type="scientific">Microlunatus endophyticus</name>
    <dbReference type="NCBI Taxonomy" id="1716077"/>
    <lineage>
        <taxon>Bacteria</taxon>
        <taxon>Bacillati</taxon>
        <taxon>Actinomycetota</taxon>
        <taxon>Actinomycetes</taxon>
        <taxon>Propionibacteriales</taxon>
        <taxon>Propionibacteriaceae</taxon>
        <taxon>Microlunatus</taxon>
    </lineage>
</organism>